<feature type="domain" description="Protein kinase" evidence="3">
    <location>
        <begin position="250"/>
        <end position="529"/>
    </location>
</feature>
<dbReference type="InterPro" id="IPR000719">
    <property type="entry name" value="Prot_kinase_dom"/>
</dbReference>
<keyword evidence="2" id="KW-0812">Transmembrane</keyword>
<dbReference type="PANTHER" id="PTHR44329:SF214">
    <property type="entry name" value="PROTEIN KINASE DOMAIN-CONTAINING PROTEIN"/>
    <property type="match status" value="1"/>
</dbReference>
<sequence length="529" mass="57816">MNVDLCSTMYNGVAKALLGSPYFDQCSYHRKLSAGYVDLYRVRTMDCPNPICRSYFPTFETYANTDIYAGCTLTDESTSRQISFKEFAVVCQGIASSSSSPSPAPTGGLLPPPLPPTPPLPSIQARDNESNNSITIIVAVTAIVVVGILVGAFVYMRTKRKARDPPHSTDFVHIVDPAVHQDPPTSKVVRSTQPNTNHSTAPTATTTAGTTATRLDSSVTHSTNASSFQSVGGQLDMCDLDMYRLPTADVRLVKALAQGAFGEVWVGEYHGGKIAVKRLLPNKSALPDVQKFIWEIKLLSNVYRPESDVCRIDCPFVVQFIGVAWNVPGDMMLLTEFMDGGDLRSVLDANKSSRSFTWIQKLKVALQVAEGLVYLHLMDPKVIHRDLKSRNVLLDSTKGAKITDFGIARETDDATMTAGIGTFRWIAPEVLQDGHYTEAADMFSFGVILAELSTEIIPYSDLRNDKGNVYTDTAIMAKVMAGELRPSFATDAPMWYLTLANECLALDPAIRPTAIQVAYGIRSQLEGFV</sequence>
<feature type="compositionally biased region" description="Polar residues" evidence="1">
    <location>
        <begin position="188"/>
        <end position="199"/>
    </location>
</feature>
<dbReference type="InterPro" id="IPR008271">
    <property type="entry name" value="Ser/Thr_kinase_AS"/>
</dbReference>
<evidence type="ECO:0000313" key="4">
    <source>
        <dbReference type="EMBL" id="RHY23739.1"/>
    </source>
</evidence>
<dbReference type="SUPFAM" id="SSF56112">
    <property type="entry name" value="Protein kinase-like (PK-like)"/>
    <property type="match status" value="1"/>
</dbReference>
<comment type="caution">
    <text evidence="4">The sequence shown here is derived from an EMBL/GenBank/DDBJ whole genome shotgun (WGS) entry which is preliminary data.</text>
</comment>
<protein>
    <recommendedName>
        <fullName evidence="3">Protein kinase domain-containing protein</fullName>
    </recommendedName>
</protein>
<keyword evidence="5" id="KW-1185">Reference proteome</keyword>
<dbReference type="Gene3D" id="3.30.200.20">
    <property type="entry name" value="Phosphorylase Kinase, domain 1"/>
    <property type="match status" value="1"/>
</dbReference>
<feature type="region of interest" description="Disordered" evidence="1">
    <location>
        <begin position="97"/>
        <end position="127"/>
    </location>
</feature>
<dbReference type="VEuPathDB" id="FungiDB:H310_07797"/>
<feature type="transmembrane region" description="Helical" evidence="2">
    <location>
        <begin position="134"/>
        <end position="155"/>
    </location>
</feature>
<feature type="compositionally biased region" description="Low complexity" evidence="1">
    <location>
        <begin position="97"/>
        <end position="109"/>
    </location>
</feature>
<dbReference type="EMBL" id="QUSY01001755">
    <property type="protein sequence ID" value="RHY23739.1"/>
    <property type="molecule type" value="Genomic_DNA"/>
</dbReference>
<name>A0A3R6VR41_9STRA</name>
<dbReference type="SMART" id="SM00220">
    <property type="entry name" value="S_TKc"/>
    <property type="match status" value="1"/>
</dbReference>
<evidence type="ECO:0000256" key="2">
    <source>
        <dbReference type="SAM" id="Phobius"/>
    </source>
</evidence>
<dbReference type="PANTHER" id="PTHR44329">
    <property type="entry name" value="SERINE/THREONINE-PROTEIN KINASE TNNI3K-RELATED"/>
    <property type="match status" value="1"/>
</dbReference>
<dbReference type="GO" id="GO:0005524">
    <property type="term" value="F:ATP binding"/>
    <property type="evidence" value="ECO:0007669"/>
    <property type="project" value="InterPro"/>
</dbReference>
<evidence type="ECO:0000313" key="5">
    <source>
        <dbReference type="Proteomes" id="UP000285060"/>
    </source>
</evidence>
<keyword evidence="2" id="KW-1133">Transmembrane helix</keyword>
<dbReference type="InterPro" id="IPR051681">
    <property type="entry name" value="Ser/Thr_Kinases-Pseudokinases"/>
</dbReference>
<feature type="region of interest" description="Disordered" evidence="1">
    <location>
        <begin position="179"/>
        <end position="218"/>
    </location>
</feature>
<feature type="compositionally biased region" description="Pro residues" evidence="1">
    <location>
        <begin position="110"/>
        <end position="121"/>
    </location>
</feature>
<keyword evidence="2" id="KW-0472">Membrane</keyword>
<dbReference type="Pfam" id="PF07714">
    <property type="entry name" value="PK_Tyr_Ser-Thr"/>
    <property type="match status" value="1"/>
</dbReference>
<feature type="compositionally biased region" description="Low complexity" evidence="1">
    <location>
        <begin position="200"/>
        <end position="213"/>
    </location>
</feature>
<organism evidence="4 5">
    <name type="scientific">Aphanomyces invadans</name>
    <dbReference type="NCBI Taxonomy" id="157072"/>
    <lineage>
        <taxon>Eukaryota</taxon>
        <taxon>Sar</taxon>
        <taxon>Stramenopiles</taxon>
        <taxon>Oomycota</taxon>
        <taxon>Saprolegniomycetes</taxon>
        <taxon>Saprolegniales</taxon>
        <taxon>Verrucalvaceae</taxon>
        <taxon>Aphanomyces</taxon>
    </lineage>
</organism>
<dbReference type="Gene3D" id="1.10.510.10">
    <property type="entry name" value="Transferase(Phosphotransferase) domain 1"/>
    <property type="match status" value="1"/>
</dbReference>
<evidence type="ECO:0000259" key="3">
    <source>
        <dbReference type="PROSITE" id="PS50011"/>
    </source>
</evidence>
<dbReference type="PROSITE" id="PS00108">
    <property type="entry name" value="PROTEIN_KINASE_ST"/>
    <property type="match status" value="1"/>
</dbReference>
<reference evidence="4 5" key="1">
    <citation type="submission" date="2018-08" db="EMBL/GenBank/DDBJ databases">
        <title>Aphanomyces genome sequencing and annotation.</title>
        <authorList>
            <person name="Minardi D."/>
            <person name="Oidtmann B."/>
            <person name="Van Der Giezen M."/>
            <person name="Studholme D.J."/>
        </authorList>
    </citation>
    <scope>NUCLEOTIDE SEQUENCE [LARGE SCALE GENOMIC DNA]</scope>
    <source>
        <strain evidence="4 5">NJM0002</strain>
    </source>
</reference>
<dbReference type="PROSITE" id="PS50011">
    <property type="entry name" value="PROTEIN_KINASE_DOM"/>
    <property type="match status" value="1"/>
</dbReference>
<dbReference type="InterPro" id="IPR001245">
    <property type="entry name" value="Ser-Thr/Tyr_kinase_cat_dom"/>
</dbReference>
<evidence type="ECO:0000256" key="1">
    <source>
        <dbReference type="SAM" id="MobiDB-lite"/>
    </source>
</evidence>
<dbReference type="InterPro" id="IPR011009">
    <property type="entry name" value="Kinase-like_dom_sf"/>
</dbReference>
<gene>
    <name evidence="4" type="ORF">DYB32_009076</name>
</gene>
<accession>A0A3R6VR41</accession>
<dbReference type="AlphaFoldDB" id="A0A3R6VR41"/>
<dbReference type="GO" id="GO:0004674">
    <property type="term" value="F:protein serine/threonine kinase activity"/>
    <property type="evidence" value="ECO:0007669"/>
    <property type="project" value="TreeGrafter"/>
</dbReference>
<proteinExistence type="predicted"/>
<dbReference type="Proteomes" id="UP000285060">
    <property type="component" value="Unassembled WGS sequence"/>
</dbReference>